<dbReference type="InterPro" id="IPR054465">
    <property type="entry name" value="Integrase_p58-like_C"/>
</dbReference>
<keyword evidence="4" id="KW-1185">Reference proteome</keyword>
<gene>
    <name evidence="3" type="ORF">COCON_G00236180</name>
</gene>
<dbReference type="Gene3D" id="3.30.420.10">
    <property type="entry name" value="Ribonuclease H-like superfamily/Ribonuclease H"/>
    <property type="match status" value="1"/>
</dbReference>
<feature type="domain" description="Integrase catalytic" evidence="2">
    <location>
        <begin position="1"/>
        <end position="126"/>
    </location>
</feature>
<dbReference type="EMBL" id="JAFJMO010001405">
    <property type="protein sequence ID" value="KAJ8245059.1"/>
    <property type="molecule type" value="Genomic_DNA"/>
</dbReference>
<dbReference type="PANTHER" id="PTHR37984">
    <property type="entry name" value="PROTEIN CBG26694"/>
    <property type="match status" value="1"/>
</dbReference>
<dbReference type="InterPro" id="IPR036397">
    <property type="entry name" value="RNaseH_sf"/>
</dbReference>
<dbReference type="GO" id="GO:0015074">
    <property type="term" value="P:DNA integration"/>
    <property type="evidence" value="ECO:0007669"/>
    <property type="project" value="InterPro"/>
</dbReference>
<reference evidence="3" key="1">
    <citation type="journal article" date="2023" name="Science">
        <title>Genome structures resolve the early diversification of teleost fishes.</title>
        <authorList>
            <person name="Parey E."/>
            <person name="Louis A."/>
            <person name="Montfort J."/>
            <person name="Bouchez O."/>
            <person name="Roques C."/>
            <person name="Iampietro C."/>
            <person name="Lluch J."/>
            <person name="Castinel A."/>
            <person name="Donnadieu C."/>
            <person name="Desvignes T."/>
            <person name="Floi Bucao C."/>
            <person name="Jouanno E."/>
            <person name="Wen M."/>
            <person name="Mejri S."/>
            <person name="Dirks R."/>
            <person name="Jansen H."/>
            <person name="Henkel C."/>
            <person name="Chen W.J."/>
            <person name="Zahm M."/>
            <person name="Cabau C."/>
            <person name="Klopp C."/>
            <person name="Thompson A.W."/>
            <person name="Robinson-Rechavi M."/>
            <person name="Braasch I."/>
            <person name="Lecointre G."/>
            <person name="Bobe J."/>
            <person name="Postlethwait J.H."/>
            <person name="Berthelot C."/>
            <person name="Roest Crollius H."/>
            <person name="Guiguen Y."/>
        </authorList>
    </citation>
    <scope>NUCLEOTIDE SEQUENCE</scope>
    <source>
        <strain evidence="3">Concon-B</strain>
    </source>
</reference>
<evidence type="ECO:0000313" key="3">
    <source>
        <dbReference type="EMBL" id="KAJ8245059.1"/>
    </source>
</evidence>
<evidence type="ECO:0000259" key="2">
    <source>
        <dbReference type="PROSITE" id="PS50994"/>
    </source>
</evidence>
<dbReference type="InterPro" id="IPR050951">
    <property type="entry name" value="Retrovirus_Pol_polyprotein"/>
</dbReference>
<name>A0A9Q1HM25_CONCO</name>
<comment type="caution">
    <text evidence="3">The sequence shown here is derived from an EMBL/GenBank/DDBJ whole genome shotgun (WGS) entry which is preliminary data.</text>
</comment>
<dbReference type="Pfam" id="PF22938">
    <property type="entry name" value="Integrase_p58_C"/>
    <property type="match status" value="1"/>
</dbReference>
<dbReference type="SUPFAM" id="SSF53098">
    <property type="entry name" value="Ribonuclease H-like"/>
    <property type="match status" value="1"/>
</dbReference>
<proteinExistence type="predicted"/>
<keyword evidence="1" id="KW-0175">Coiled coil</keyword>
<feature type="coiled-coil region" evidence="1">
    <location>
        <begin position="155"/>
        <end position="182"/>
    </location>
</feature>
<sequence length="388" mass="44218">MCRSTRYPEAYPLRSITTRSILKELTAFMSVFGIPKVIQSDQGSNFMSRQFAKQLKVRHGVSSAYHPQSQGVLERFHQTLKSLLRSYCVELGRDWEEGLPWLLLAIREVAQESTGFSPNELVFGHEVRGPVAAVAEEWPGTEPPENVIDYVDGFRVRLYRACAAAQRALEKAQSKMKKLFNRKTKHRSFKLGDQVLALLPLDHSPLQAKFMGPYVLDKQLSEVNYLIRTPDRRKKVQLCHINLLKPYCSRIPEPAVPPDIPVCAKSESTVVPVSAVCSVVTSPFSPVREPIAVEDFQIPGEGLLRGRLENSAYLRTLKSKFDYLTKEQRDDLVQLIGSYTCLFPDAPTRTNVLTHDIEVVAEKPIKQRFYRVPLPKKIKIWIRKSNIW</sequence>
<dbReference type="GO" id="GO:0003676">
    <property type="term" value="F:nucleic acid binding"/>
    <property type="evidence" value="ECO:0007669"/>
    <property type="project" value="InterPro"/>
</dbReference>
<accession>A0A9Q1HM25</accession>
<dbReference type="Proteomes" id="UP001152803">
    <property type="component" value="Unassembled WGS sequence"/>
</dbReference>
<evidence type="ECO:0000313" key="4">
    <source>
        <dbReference type="Proteomes" id="UP001152803"/>
    </source>
</evidence>
<dbReference type="OrthoDB" id="10000497at2759"/>
<organism evidence="3 4">
    <name type="scientific">Conger conger</name>
    <name type="common">Conger eel</name>
    <name type="synonym">Muraena conger</name>
    <dbReference type="NCBI Taxonomy" id="82655"/>
    <lineage>
        <taxon>Eukaryota</taxon>
        <taxon>Metazoa</taxon>
        <taxon>Chordata</taxon>
        <taxon>Craniata</taxon>
        <taxon>Vertebrata</taxon>
        <taxon>Euteleostomi</taxon>
        <taxon>Actinopterygii</taxon>
        <taxon>Neopterygii</taxon>
        <taxon>Teleostei</taxon>
        <taxon>Anguilliformes</taxon>
        <taxon>Congridae</taxon>
        <taxon>Conger</taxon>
    </lineage>
</organism>
<protein>
    <recommendedName>
        <fullName evidence="2">Integrase catalytic domain-containing protein</fullName>
    </recommendedName>
</protein>
<dbReference type="InterPro" id="IPR012337">
    <property type="entry name" value="RNaseH-like_sf"/>
</dbReference>
<dbReference type="AlphaFoldDB" id="A0A9Q1HM25"/>
<dbReference type="InterPro" id="IPR001584">
    <property type="entry name" value="Integrase_cat-core"/>
</dbReference>
<evidence type="ECO:0000256" key="1">
    <source>
        <dbReference type="SAM" id="Coils"/>
    </source>
</evidence>
<dbReference type="PROSITE" id="PS50994">
    <property type="entry name" value="INTEGRASE"/>
    <property type="match status" value="1"/>
</dbReference>
<dbReference type="PANTHER" id="PTHR37984:SF15">
    <property type="entry name" value="INTEGRASE CATALYTIC DOMAIN-CONTAINING PROTEIN"/>
    <property type="match status" value="1"/>
</dbReference>